<reference evidence="1 2" key="1">
    <citation type="submission" date="2016-05" db="EMBL/GenBank/DDBJ databases">
        <title>A degradative enzymes factory behind the ericoid mycorrhizal symbiosis.</title>
        <authorList>
            <consortium name="DOE Joint Genome Institute"/>
            <person name="Martino E."/>
            <person name="Morin E."/>
            <person name="Grelet G."/>
            <person name="Kuo A."/>
            <person name="Kohler A."/>
            <person name="Daghino S."/>
            <person name="Barry K."/>
            <person name="Choi C."/>
            <person name="Cichocki N."/>
            <person name="Clum A."/>
            <person name="Copeland A."/>
            <person name="Hainaut M."/>
            <person name="Haridas S."/>
            <person name="Labutti K."/>
            <person name="Lindquist E."/>
            <person name="Lipzen A."/>
            <person name="Khouja H.-R."/>
            <person name="Murat C."/>
            <person name="Ohm R."/>
            <person name="Olson A."/>
            <person name="Spatafora J."/>
            <person name="Veneault-Fourrey C."/>
            <person name="Henrissat B."/>
            <person name="Grigoriev I."/>
            <person name="Martin F."/>
            <person name="Perotto S."/>
        </authorList>
    </citation>
    <scope>NUCLEOTIDE SEQUENCE [LARGE SCALE GENOMIC DNA]</scope>
    <source>
        <strain evidence="1 2">UAMH 7357</strain>
    </source>
</reference>
<accession>A0A2J6Q6Z3</accession>
<protein>
    <submittedName>
        <fullName evidence="1">Uncharacterized protein</fullName>
    </submittedName>
</protein>
<keyword evidence="2" id="KW-1185">Reference proteome</keyword>
<proteinExistence type="predicted"/>
<dbReference type="EMBL" id="KZ613479">
    <property type="protein sequence ID" value="PMD22013.1"/>
    <property type="molecule type" value="Genomic_DNA"/>
</dbReference>
<dbReference type="AlphaFoldDB" id="A0A2J6Q6Z3"/>
<evidence type="ECO:0000313" key="2">
    <source>
        <dbReference type="Proteomes" id="UP000235672"/>
    </source>
</evidence>
<gene>
    <name evidence="1" type="ORF">NA56DRAFT_702992</name>
</gene>
<name>A0A2J6Q6Z3_9HELO</name>
<organism evidence="1 2">
    <name type="scientific">Hyaloscypha hepaticicola</name>
    <dbReference type="NCBI Taxonomy" id="2082293"/>
    <lineage>
        <taxon>Eukaryota</taxon>
        <taxon>Fungi</taxon>
        <taxon>Dikarya</taxon>
        <taxon>Ascomycota</taxon>
        <taxon>Pezizomycotina</taxon>
        <taxon>Leotiomycetes</taxon>
        <taxon>Helotiales</taxon>
        <taxon>Hyaloscyphaceae</taxon>
        <taxon>Hyaloscypha</taxon>
    </lineage>
</organism>
<evidence type="ECO:0000313" key="1">
    <source>
        <dbReference type="EMBL" id="PMD22013.1"/>
    </source>
</evidence>
<sequence>MAFSVSSDDKRDCTKILISKVLVDFQAHHWKPNIELAAPVSACSNGRFTGFPDALSTAAEAGIRHSLSVSLTLPLQTDTYHLEGMLESRLFDEGFQQSTAKFEQPREISLIQALLGLGRSDRPCAAPSMQISLVQMKRKVEHSHSLQTQGLLPMAAKTRGDWGCSTIEMVLGGRSAAWQVYVYEAFTAKMEFTMLSGSREGSEDDEGPI</sequence>
<dbReference type="Proteomes" id="UP000235672">
    <property type="component" value="Unassembled WGS sequence"/>
</dbReference>